<gene>
    <name evidence="1" type="ORF">HNQ94_001182</name>
</gene>
<organism evidence="1 2">
    <name type="scientific">Salirhabdus euzebyi</name>
    <dbReference type="NCBI Taxonomy" id="394506"/>
    <lineage>
        <taxon>Bacteria</taxon>
        <taxon>Bacillati</taxon>
        <taxon>Bacillota</taxon>
        <taxon>Bacilli</taxon>
        <taxon>Bacillales</taxon>
        <taxon>Bacillaceae</taxon>
        <taxon>Salirhabdus</taxon>
    </lineage>
</organism>
<dbReference type="Gene3D" id="3.30.460.40">
    <property type="match status" value="1"/>
</dbReference>
<dbReference type="EMBL" id="JACHGH010000003">
    <property type="protein sequence ID" value="MBB6452736.1"/>
    <property type="molecule type" value="Genomic_DNA"/>
</dbReference>
<protein>
    <submittedName>
        <fullName evidence="1">Uncharacterized protein</fullName>
    </submittedName>
</protein>
<dbReference type="SUPFAM" id="SSF81301">
    <property type="entry name" value="Nucleotidyltransferase"/>
    <property type="match status" value="1"/>
</dbReference>
<dbReference type="Proteomes" id="UP000581688">
    <property type="component" value="Unassembled WGS sequence"/>
</dbReference>
<dbReference type="AlphaFoldDB" id="A0A841PYI5"/>
<dbReference type="RefSeq" id="WP_174495294.1">
    <property type="nucleotide sequence ID" value="NZ_CADDWK010000003.1"/>
</dbReference>
<keyword evidence="2" id="KW-1185">Reference proteome</keyword>
<dbReference type="InterPro" id="IPR043519">
    <property type="entry name" value="NT_sf"/>
</dbReference>
<accession>A0A841PYI5</accession>
<comment type="caution">
    <text evidence="1">The sequence shown here is derived from an EMBL/GenBank/DDBJ whole genome shotgun (WGS) entry which is preliminary data.</text>
</comment>
<sequence length="208" mass="23839">MNNWEQALEKICALYANTNRKTDWIIVGSVGSALQGCAIVPGDIDIYVKNKESVLQFAKVLEPFSLPVKGEEKYDEHWLSSIEEPTFTQTFQSGFTWTKGRWVVDGVEVEVVHISNSAGIPDSLDGDGIWEGGKFIWDLYRNIQVGPYQVKTIPLEIQLESNLRRKREDRIQSIMKTLKTNGYDQELVKKALSKDHLHYFYEQLDIVI</sequence>
<name>A0A841PYI5_9BACI</name>
<reference evidence="1 2" key="1">
    <citation type="submission" date="2020-08" db="EMBL/GenBank/DDBJ databases">
        <title>Genomic Encyclopedia of Type Strains, Phase IV (KMG-IV): sequencing the most valuable type-strain genomes for metagenomic binning, comparative biology and taxonomic classification.</title>
        <authorList>
            <person name="Goeker M."/>
        </authorList>
    </citation>
    <scope>NUCLEOTIDE SEQUENCE [LARGE SCALE GENOMIC DNA]</scope>
    <source>
        <strain evidence="1 2">DSM 19612</strain>
    </source>
</reference>
<evidence type="ECO:0000313" key="2">
    <source>
        <dbReference type="Proteomes" id="UP000581688"/>
    </source>
</evidence>
<proteinExistence type="predicted"/>
<evidence type="ECO:0000313" key="1">
    <source>
        <dbReference type="EMBL" id="MBB6452736.1"/>
    </source>
</evidence>